<reference evidence="4 5" key="1">
    <citation type="submission" date="2021-08" db="EMBL/GenBank/DDBJ databases">
        <authorList>
            <person name="Zhang D."/>
            <person name="Zhang A."/>
            <person name="Wang L."/>
        </authorList>
    </citation>
    <scope>NUCLEOTIDE SEQUENCE [LARGE SCALE GENOMIC DNA]</scope>
    <source>
        <strain evidence="4 5">WL0086</strain>
    </source>
</reference>
<dbReference type="InterPro" id="IPR015590">
    <property type="entry name" value="Aldehyde_DH_dom"/>
</dbReference>
<dbReference type="GO" id="GO:0016491">
    <property type="term" value="F:oxidoreductase activity"/>
    <property type="evidence" value="ECO:0007669"/>
    <property type="project" value="UniProtKB-KW"/>
</dbReference>
<dbReference type="InterPro" id="IPR016162">
    <property type="entry name" value="Ald_DH_N"/>
</dbReference>
<organism evidence="4 5">
    <name type="scientific">Actomonas aquatica</name>
    <dbReference type="NCBI Taxonomy" id="2866162"/>
    <lineage>
        <taxon>Bacteria</taxon>
        <taxon>Pseudomonadati</taxon>
        <taxon>Verrucomicrobiota</taxon>
        <taxon>Opitutia</taxon>
        <taxon>Opitutales</taxon>
        <taxon>Opitutaceae</taxon>
        <taxon>Actomonas</taxon>
    </lineage>
</organism>
<sequence>MSASLNLNEDLVRSVVAEVLQTFVRNGATPATSAAPQILTPAKRPGVFTDVAAACAAAQAAQLKLLAGGIAARAKVIEIVKTLCTQNAEIWGKFEFNETKIGRLAHKVEKLQIVKLVPGVEWLRPDARSGDHGITLEEFTPFGVIAAILPMTHSIPTLSGNIINIVAAGNSVVFNPHPGGAKSAALAVAAFNEAIKAETGIENLVCTIETPSLDSFDALCAAPEVKMICVTGGPAVVAAAMKSGKRAVCAGPGNPPVLVDDTVCVDKAARDIIAGGAFDNNLLCIGEKEVFVLDSVADKFMAALGRNGAHQLNTAQFERLTAAAFTNSPDAGGCSHPVLNRAFVGLDAATLAGHAGTSAPANTEMLFAECDALHAYVIEEQMMPVLPIVRVNSIEEGIRAALAAEHGYKHSAIIHSLNVDRMTAMARALDTTLFVKNGPSTAGLGLGGEGYLSYSIATTTGEGITTPRTFTRTRRCVMVDQLRIY</sequence>
<dbReference type="EMBL" id="CP139781">
    <property type="protein sequence ID" value="WRQ87646.1"/>
    <property type="molecule type" value="Genomic_DNA"/>
</dbReference>
<dbReference type="Proteomes" id="UP000738431">
    <property type="component" value="Chromosome"/>
</dbReference>
<name>A0ABZ1C853_9BACT</name>
<gene>
    <name evidence="4" type="ORF">K1X11_022765</name>
</gene>
<accession>A0ABZ1C853</accession>
<proteinExistence type="predicted"/>
<keyword evidence="5" id="KW-1185">Reference proteome</keyword>
<dbReference type="Gene3D" id="3.40.605.10">
    <property type="entry name" value="Aldehyde Dehydrogenase, Chain A, domain 1"/>
    <property type="match status" value="1"/>
</dbReference>
<dbReference type="NCBIfam" id="NF011927">
    <property type="entry name" value="PRK15398.1"/>
    <property type="match status" value="1"/>
</dbReference>
<dbReference type="Pfam" id="PF00171">
    <property type="entry name" value="Aldedh"/>
    <property type="match status" value="1"/>
</dbReference>
<feature type="domain" description="Aldehyde dehydrogenase" evidence="3">
    <location>
        <begin position="49"/>
        <end position="441"/>
    </location>
</feature>
<dbReference type="InterPro" id="IPR016163">
    <property type="entry name" value="Ald_DH_C"/>
</dbReference>
<keyword evidence="1 4" id="KW-0560">Oxidoreductase</keyword>
<evidence type="ECO:0000259" key="3">
    <source>
        <dbReference type="Pfam" id="PF00171"/>
    </source>
</evidence>
<dbReference type="EC" id="1.2.1.-" evidence="4"/>
<dbReference type="InterPro" id="IPR016161">
    <property type="entry name" value="Ald_DH/histidinol_DH"/>
</dbReference>
<dbReference type="InterPro" id="IPR012408">
    <property type="entry name" value="Acetald_propionald_DH-rel"/>
</dbReference>
<dbReference type="RefSeq" id="WP_221030196.1">
    <property type="nucleotide sequence ID" value="NZ_CP139781.1"/>
</dbReference>
<dbReference type="SUPFAM" id="SSF53720">
    <property type="entry name" value="ALDH-like"/>
    <property type="match status" value="1"/>
</dbReference>
<evidence type="ECO:0000256" key="1">
    <source>
        <dbReference type="ARBA" id="ARBA00023002"/>
    </source>
</evidence>
<dbReference type="PIRSF" id="PIRSF036410">
    <property type="entry name" value="EutE_PduP"/>
    <property type="match status" value="1"/>
</dbReference>
<protein>
    <submittedName>
        <fullName evidence="4">Aldehyde dehydrogenase</fullName>
        <ecNumber evidence="4">1.2.1.-</ecNumber>
    </submittedName>
</protein>
<dbReference type="PANTHER" id="PTHR11699">
    <property type="entry name" value="ALDEHYDE DEHYDROGENASE-RELATED"/>
    <property type="match status" value="1"/>
</dbReference>
<evidence type="ECO:0000256" key="2">
    <source>
        <dbReference type="ARBA" id="ARBA00023027"/>
    </source>
</evidence>
<keyword evidence="2" id="KW-0520">NAD</keyword>
<reference evidence="4 5" key="2">
    <citation type="submission" date="2023-12" db="EMBL/GenBank/DDBJ databases">
        <title>Description of an unclassified Opitutus bacterium of Verrucomicrobiota.</title>
        <authorList>
            <person name="Zhang D.-F."/>
        </authorList>
    </citation>
    <scope>NUCLEOTIDE SEQUENCE [LARGE SCALE GENOMIC DNA]</scope>
    <source>
        <strain evidence="4 5">WL0086</strain>
    </source>
</reference>
<evidence type="ECO:0000313" key="5">
    <source>
        <dbReference type="Proteomes" id="UP000738431"/>
    </source>
</evidence>
<evidence type="ECO:0000313" key="4">
    <source>
        <dbReference type="EMBL" id="WRQ87646.1"/>
    </source>
</evidence>
<dbReference type="Gene3D" id="3.40.309.10">
    <property type="entry name" value="Aldehyde Dehydrogenase, Chain A, domain 2"/>
    <property type="match status" value="1"/>
</dbReference>